<dbReference type="AlphaFoldDB" id="A0A6F9XLS6"/>
<organism evidence="1">
    <name type="scientific">Ligilactobacillus agilis</name>
    <dbReference type="NCBI Taxonomy" id="1601"/>
    <lineage>
        <taxon>Bacteria</taxon>
        <taxon>Bacillati</taxon>
        <taxon>Bacillota</taxon>
        <taxon>Bacilli</taxon>
        <taxon>Lactobacillales</taxon>
        <taxon>Lactobacillaceae</taxon>
        <taxon>Ligilactobacillus</taxon>
    </lineage>
</organism>
<dbReference type="EMBL" id="BLAM01000125">
    <property type="protein sequence ID" value="GET06224.1"/>
    <property type="molecule type" value="Genomic_DNA"/>
</dbReference>
<reference evidence="1" key="1">
    <citation type="submission" date="2019-10" db="EMBL/GenBank/DDBJ databases">
        <title>Lactobacillus agilis SY212 Whole Genome Sequencing Project.</title>
        <authorList>
            <person name="Suzuki S."/>
            <person name="Endo A."/>
            <person name="Maeno S."/>
            <person name="Shiwa Y."/>
            <person name="Matsutani M."/>
            <person name="Kajikawa A."/>
        </authorList>
    </citation>
    <scope>NUCLEOTIDE SEQUENCE</scope>
    <source>
        <strain evidence="1">SY212</strain>
    </source>
</reference>
<proteinExistence type="predicted"/>
<evidence type="ECO:0000313" key="1">
    <source>
        <dbReference type="EMBL" id="GET06224.1"/>
    </source>
</evidence>
<comment type="caution">
    <text evidence="1">The sequence shown here is derived from an EMBL/GenBank/DDBJ whole genome shotgun (WGS) entry which is preliminary data.</text>
</comment>
<dbReference type="Proteomes" id="UP000494265">
    <property type="component" value="Unassembled WGS sequence"/>
</dbReference>
<gene>
    <name evidence="1" type="ORF">SY212_12540</name>
</gene>
<dbReference type="RefSeq" id="WP_172584724.1">
    <property type="nucleotide sequence ID" value="NZ_BLAM01000125.1"/>
</dbReference>
<protein>
    <submittedName>
        <fullName evidence="1">Uncharacterized protein</fullName>
    </submittedName>
</protein>
<sequence>MAKKDKYPQFVKLINQADDFLNEFSLDEKNPKPGQDLKADMLSNIDRVTDDVEVYSTLLRLTDKFYCNLLVRELSVADIYLDLISADVNSQYYTNEEREACGKLSGTLASFRLYDSEYLLAHQEELHESVKALKLIFDRHNASIVQNIGNNVSQPNRFNGDKRKENVVAH</sequence>
<name>A0A6F9XLS6_9LACO</name>
<accession>A0A6F9XLS6</accession>